<dbReference type="InterPro" id="IPR023313">
    <property type="entry name" value="UBQ-conjugating_AS"/>
</dbReference>
<reference evidence="4" key="1">
    <citation type="journal article" date="2020" name="Nature">
        <title>Giant virus diversity and host interactions through global metagenomics.</title>
        <authorList>
            <person name="Schulz F."/>
            <person name="Roux S."/>
            <person name="Paez-Espino D."/>
            <person name="Jungbluth S."/>
            <person name="Walsh D.A."/>
            <person name="Denef V.J."/>
            <person name="McMahon K.D."/>
            <person name="Konstantinidis K.T."/>
            <person name="Eloe-Fadrosh E.A."/>
            <person name="Kyrpides N.C."/>
            <person name="Woyke T."/>
        </authorList>
    </citation>
    <scope>NUCLEOTIDE SEQUENCE</scope>
    <source>
        <strain evidence="4">GVMAG-M-3300009161-34</strain>
    </source>
</reference>
<feature type="domain" description="UBC core" evidence="3">
    <location>
        <begin position="2"/>
        <end position="148"/>
    </location>
</feature>
<accession>A0A6C0EXM2</accession>
<keyword evidence="2" id="KW-0833">Ubl conjugation pathway</keyword>
<proteinExistence type="predicted"/>
<evidence type="ECO:0000256" key="2">
    <source>
        <dbReference type="ARBA" id="ARBA00022786"/>
    </source>
</evidence>
<dbReference type="InterPro" id="IPR016135">
    <property type="entry name" value="UBQ-conjugating_enzyme/RWD"/>
</dbReference>
<dbReference type="PROSITE" id="PS00183">
    <property type="entry name" value="UBC_1"/>
    <property type="match status" value="1"/>
</dbReference>
<dbReference type="GO" id="GO:0016740">
    <property type="term" value="F:transferase activity"/>
    <property type="evidence" value="ECO:0007669"/>
    <property type="project" value="UniProtKB-KW"/>
</dbReference>
<organism evidence="4">
    <name type="scientific">viral metagenome</name>
    <dbReference type="NCBI Taxonomy" id="1070528"/>
    <lineage>
        <taxon>unclassified sequences</taxon>
        <taxon>metagenomes</taxon>
        <taxon>organismal metagenomes</taxon>
    </lineage>
</organism>
<dbReference type="FunFam" id="3.10.110.10:FF:000002">
    <property type="entry name" value="Ubiquitin-conjugating enzyme E2 D3"/>
    <property type="match status" value="1"/>
</dbReference>
<dbReference type="AlphaFoldDB" id="A0A6C0EXM2"/>
<dbReference type="InterPro" id="IPR000608">
    <property type="entry name" value="UBC"/>
</dbReference>
<dbReference type="Pfam" id="PF00179">
    <property type="entry name" value="UQ_con"/>
    <property type="match status" value="1"/>
</dbReference>
<evidence type="ECO:0000256" key="1">
    <source>
        <dbReference type="ARBA" id="ARBA00022679"/>
    </source>
</evidence>
<dbReference type="PANTHER" id="PTHR24068">
    <property type="entry name" value="UBIQUITIN-CONJUGATING ENZYME E2"/>
    <property type="match status" value="1"/>
</dbReference>
<sequence length="148" mass="16420">MSLQKRLQKELTELMRDPPTNCSGGPLDDDIMKWRATITGPDGSPYAGGVFFLDIDFPTDYPFKPPVVKFITPILHPNINASGGICLDILKNNWSAALTVSKLLLSISSLLDEPNPDDPLVHDLAHLYKTNRAEYTAKVRAFTFHHAS</sequence>
<evidence type="ECO:0000259" key="3">
    <source>
        <dbReference type="PROSITE" id="PS50127"/>
    </source>
</evidence>
<dbReference type="SMART" id="SM00212">
    <property type="entry name" value="UBCc"/>
    <property type="match status" value="1"/>
</dbReference>
<name>A0A6C0EXM2_9ZZZZ</name>
<dbReference type="SUPFAM" id="SSF54495">
    <property type="entry name" value="UBC-like"/>
    <property type="match status" value="1"/>
</dbReference>
<keyword evidence="1" id="KW-0808">Transferase</keyword>
<dbReference type="EMBL" id="MN738961">
    <property type="protein sequence ID" value="QHT33263.1"/>
    <property type="molecule type" value="Genomic_DNA"/>
</dbReference>
<dbReference type="PROSITE" id="PS50127">
    <property type="entry name" value="UBC_2"/>
    <property type="match status" value="1"/>
</dbReference>
<evidence type="ECO:0000313" key="4">
    <source>
        <dbReference type="EMBL" id="QHT33263.1"/>
    </source>
</evidence>
<dbReference type="Gene3D" id="3.10.110.10">
    <property type="entry name" value="Ubiquitin Conjugating Enzyme"/>
    <property type="match status" value="1"/>
</dbReference>
<protein>
    <recommendedName>
        <fullName evidence="3">UBC core domain-containing protein</fullName>
    </recommendedName>
</protein>